<accession>A0A2H3JLH6</accession>
<feature type="region of interest" description="Disordered" evidence="1">
    <location>
        <begin position="422"/>
        <end position="703"/>
    </location>
</feature>
<feature type="compositionally biased region" description="Polar residues" evidence="1">
    <location>
        <begin position="533"/>
        <end position="563"/>
    </location>
</feature>
<keyword evidence="3" id="KW-1185">Reference proteome</keyword>
<sequence>MAHSPLNRPPMSVSTTNLGPTADARPRRMTASSLPPPSPLNLPEPVVVGYRRPPSPLRNGHTVESDDASTASHDRQREQRSHSPSPSVAKFAANFAQRVGSFVSNISPRANGLPTDDELEAEAERERERSRREAERIMMQEAEDKRTMEERVAAMLNGGSASGSPKSLPPPPSRSQTMPGTPPSPATSQKDGSWWSVAKSRLTPTKEPLTPAQQVIQETKAREKEQEKEKKRQSKMKQKSKEWPAAPDSKFDDPAFIKLGLSASPTQPIPIPRATSASPSSPAAHQRFPSTPPSLSTSPFRSNEQLRQGEPGSSSPSRQPPPLYAQFNAQGILDVPGTLLTIAKRFEKLERWTVGHVRALEERMDDVERWLVEKEKEKESPEKTSDSVDTAAAEASMSEVREELAEMQGRVGELGREMAKLIAAGSSSSGPARPPGGMARAASTTSIAVRSISQSMVVSPTSTPPRGSTSPPVTTPAGSSRTSRTRLPYPTGDYATPPETAVIGQAPFSPSSSPPSSITSSTRPRQSSISGLPAQSTSSATSISPAGIPQSTSPMPMNSTDSSIEALPPPTIPAARTSSVSPTPRKRYTVALGGPIMDPSRAERTERERPSTPHSRGQSRELSTAFFSTSPPMASLSNDETTDDSDGGNEETIGKAASRQSGLTRAFRASGGHARPPSATPSEGSTQSQRRSRPLTKYTSNIAAPAPVTPLNVRLRSRSSDRFGLGITDSPVTPTTSKFVDPLVVRRQTKEAMAGATLNQPKVMPGKPKVPVGELVAFFDQENCNT</sequence>
<feature type="compositionally biased region" description="Low complexity" evidence="1">
    <location>
        <begin position="272"/>
        <end position="317"/>
    </location>
</feature>
<name>A0A2H3JLH6_WOLCO</name>
<evidence type="ECO:0000313" key="3">
    <source>
        <dbReference type="Proteomes" id="UP000218811"/>
    </source>
</evidence>
<protein>
    <submittedName>
        <fullName evidence="2">Uncharacterized protein</fullName>
    </submittedName>
</protein>
<feature type="compositionally biased region" description="Low complexity" evidence="1">
    <location>
        <begin position="509"/>
        <end position="530"/>
    </location>
</feature>
<reference evidence="2 3" key="1">
    <citation type="journal article" date="2012" name="Science">
        <title>The Paleozoic origin of enzymatic lignin decomposition reconstructed from 31 fungal genomes.</title>
        <authorList>
            <person name="Floudas D."/>
            <person name="Binder M."/>
            <person name="Riley R."/>
            <person name="Barry K."/>
            <person name="Blanchette R.A."/>
            <person name="Henrissat B."/>
            <person name="Martinez A.T."/>
            <person name="Otillar R."/>
            <person name="Spatafora J.W."/>
            <person name="Yadav J.S."/>
            <person name="Aerts A."/>
            <person name="Benoit I."/>
            <person name="Boyd A."/>
            <person name="Carlson A."/>
            <person name="Copeland A."/>
            <person name="Coutinho P.M."/>
            <person name="de Vries R.P."/>
            <person name="Ferreira P."/>
            <person name="Findley K."/>
            <person name="Foster B."/>
            <person name="Gaskell J."/>
            <person name="Glotzer D."/>
            <person name="Gorecki P."/>
            <person name="Heitman J."/>
            <person name="Hesse C."/>
            <person name="Hori C."/>
            <person name="Igarashi K."/>
            <person name="Jurgens J.A."/>
            <person name="Kallen N."/>
            <person name="Kersten P."/>
            <person name="Kohler A."/>
            <person name="Kuees U."/>
            <person name="Kumar T.K.A."/>
            <person name="Kuo A."/>
            <person name="LaButti K."/>
            <person name="Larrondo L.F."/>
            <person name="Lindquist E."/>
            <person name="Ling A."/>
            <person name="Lombard V."/>
            <person name="Lucas S."/>
            <person name="Lundell T."/>
            <person name="Martin R."/>
            <person name="McLaughlin D.J."/>
            <person name="Morgenstern I."/>
            <person name="Morin E."/>
            <person name="Murat C."/>
            <person name="Nagy L.G."/>
            <person name="Nolan M."/>
            <person name="Ohm R.A."/>
            <person name="Patyshakuliyeva A."/>
            <person name="Rokas A."/>
            <person name="Ruiz-Duenas F.J."/>
            <person name="Sabat G."/>
            <person name="Salamov A."/>
            <person name="Samejima M."/>
            <person name="Schmutz J."/>
            <person name="Slot J.C."/>
            <person name="St John F."/>
            <person name="Stenlid J."/>
            <person name="Sun H."/>
            <person name="Sun S."/>
            <person name="Syed K."/>
            <person name="Tsang A."/>
            <person name="Wiebenga A."/>
            <person name="Young D."/>
            <person name="Pisabarro A."/>
            <person name="Eastwood D.C."/>
            <person name="Martin F."/>
            <person name="Cullen D."/>
            <person name="Grigoriev I.V."/>
            <person name="Hibbett D.S."/>
        </authorList>
    </citation>
    <scope>NUCLEOTIDE SEQUENCE [LARGE SCALE GENOMIC DNA]</scope>
    <source>
        <strain evidence="2 3">MD-104</strain>
    </source>
</reference>
<dbReference type="OrthoDB" id="3269842at2759"/>
<feature type="region of interest" description="Disordered" evidence="1">
    <location>
        <begin position="373"/>
        <end position="408"/>
    </location>
</feature>
<feature type="compositionally biased region" description="Basic and acidic residues" evidence="1">
    <location>
        <begin position="600"/>
        <end position="611"/>
    </location>
</feature>
<feature type="compositionally biased region" description="Basic and acidic residues" evidence="1">
    <location>
        <begin position="122"/>
        <end position="152"/>
    </location>
</feature>
<dbReference type="EMBL" id="KB467898">
    <property type="protein sequence ID" value="PCH36857.1"/>
    <property type="molecule type" value="Genomic_DNA"/>
</dbReference>
<feature type="compositionally biased region" description="Polar residues" evidence="1">
    <location>
        <begin position="612"/>
        <end position="639"/>
    </location>
</feature>
<organism evidence="2 3">
    <name type="scientific">Wolfiporia cocos (strain MD-104)</name>
    <name type="common">Brown rot fungus</name>
    <dbReference type="NCBI Taxonomy" id="742152"/>
    <lineage>
        <taxon>Eukaryota</taxon>
        <taxon>Fungi</taxon>
        <taxon>Dikarya</taxon>
        <taxon>Basidiomycota</taxon>
        <taxon>Agaricomycotina</taxon>
        <taxon>Agaricomycetes</taxon>
        <taxon>Polyporales</taxon>
        <taxon>Phaeolaceae</taxon>
        <taxon>Wolfiporia</taxon>
    </lineage>
</organism>
<feature type="compositionally biased region" description="Low complexity" evidence="1">
    <location>
        <begin position="423"/>
        <end position="443"/>
    </location>
</feature>
<feature type="compositionally biased region" description="Acidic residues" evidence="1">
    <location>
        <begin position="640"/>
        <end position="649"/>
    </location>
</feature>
<evidence type="ECO:0000256" key="1">
    <source>
        <dbReference type="SAM" id="MobiDB-lite"/>
    </source>
</evidence>
<feature type="compositionally biased region" description="Polar residues" evidence="1">
    <location>
        <begin position="444"/>
        <end position="456"/>
    </location>
</feature>
<feature type="compositionally biased region" description="Basic and acidic residues" evidence="1">
    <location>
        <begin position="373"/>
        <end position="386"/>
    </location>
</feature>
<dbReference type="Proteomes" id="UP000218811">
    <property type="component" value="Unassembled WGS sequence"/>
</dbReference>
<feature type="region of interest" description="Disordered" evidence="1">
    <location>
        <begin position="1"/>
        <end position="89"/>
    </location>
</feature>
<feature type="compositionally biased region" description="Basic and acidic residues" evidence="1">
    <location>
        <begin position="72"/>
        <end position="81"/>
    </location>
</feature>
<evidence type="ECO:0000313" key="2">
    <source>
        <dbReference type="EMBL" id="PCH36857.1"/>
    </source>
</evidence>
<dbReference type="OMA" id="EKWTVSH"/>
<feature type="compositionally biased region" description="Basic and acidic residues" evidence="1">
    <location>
        <begin position="219"/>
        <end position="230"/>
    </location>
</feature>
<dbReference type="AlphaFoldDB" id="A0A2H3JLH6"/>
<feature type="region of interest" description="Disordered" evidence="1">
    <location>
        <begin position="104"/>
        <end position="329"/>
    </location>
</feature>
<gene>
    <name evidence="2" type="ORF">WOLCODRAFT_92162</name>
</gene>
<proteinExistence type="predicted"/>
<feature type="compositionally biased region" description="Low complexity" evidence="1">
    <location>
        <begin position="457"/>
        <end position="476"/>
    </location>
</feature>
<feature type="compositionally biased region" description="Polar residues" evidence="1">
    <location>
        <begin position="680"/>
        <end position="689"/>
    </location>
</feature>